<dbReference type="OrthoDB" id="533508at2759"/>
<feature type="transmembrane region" description="Helical" evidence="6">
    <location>
        <begin position="304"/>
        <end position="322"/>
    </location>
</feature>
<sequence>MSEEIGEKVASTTGFSLDAFTQAVYGDFDLAVAAAELDKCINNQEEIIKVYNGNGDVAFSPLFVVVNSHPPKSIKVEPKRLLAHPVLRKVVQMKWENFAKRMYLEQLIMHCMFVLTMSLSASMNLGESDVFHSQFMVWLYVGSMLFIIFVASRWYKPSIAEDWIGWTFLAILGTYILLHFYSDKIASHVNWLWFARANNIILALIAIYFLAIEMNEFFAVSDTETLKSTWSCFPNYPFIQNFIYYCFSVPLLIVLNFILLPLVAHGGHPYFDSAFNYFQVPTYITVLVYILNEFISIFAGDARLYLGVFLSFMIWVLSLQYLEVHATAGYLLPMMRAMAGDMARFMAFYAPFQFAYTCAYFLLFQGRGEATYSTIGHCFVTTFLVMLGQIELDPFENLPTKGSYVLGYIILLTHATLVIVMLLNVIVAMMSKTVDGGLDKAKMEALFSFAECVLRCEKTAGLKEIKYEYEAPKE</sequence>
<reference evidence="8 9" key="1">
    <citation type="journal article" date="2014" name="Genome Biol. Evol.">
        <title>The secreted proteins of Achlya hypogyna and Thraustotheca clavata identify the ancestral oomycete secretome and reveal gene acquisitions by horizontal gene transfer.</title>
        <authorList>
            <person name="Misner I."/>
            <person name="Blouin N."/>
            <person name="Leonard G."/>
            <person name="Richards T.A."/>
            <person name="Lane C.E."/>
        </authorList>
    </citation>
    <scope>NUCLEOTIDE SEQUENCE [LARGE SCALE GENOMIC DNA]</scope>
    <source>
        <strain evidence="8 9">ATCC 34112</strain>
    </source>
</reference>
<feature type="non-terminal residue" evidence="8">
    <location>
        <position position="474"/>
    </location>
</feature>
<gene>
    <name evidence="8" type="ORF">THRCLA_07067</name>
</gene>
<keyword evidence="2 6" id="KW-0812">Transmembrane</keyword>
<dbReference type="GO" id="GO:0005216">
    <property type="term" value="F:monoatomic ion channel activity"/>
    <property type="evidence" value="ECO:0007669"/>
    <property type="project" value="InterPro"/>
</dbReference>
<feature type="transmembrane region" description="Helical" evidence="6">
    <location>
        <begin position="274"/>
        <end position="292"/>
    </location>
</feature>
<evidence type="ECO:0000256" key="1">
    <source>
        <dbReference type="ARBA" id="ARBA00004141"/>
    </source>
</evidence>
<proteinExistence type="predicted"/>
<dbReference type="PANTHER" id="PTHR10582:SF2">
    <property type="entry name" value="INACTIVE"/>
    <property type="match status" value="1"/>
</dbReference>
<dbReference type="Pfam" id="PF08016">
    <property type="entry name" value="PKD_channel"/>
    <property type="match status" value="1"/>
</dbReference>
<feature type="transmembrane region" description="Helical" evidence="6">
    <location>
        <begin position="405"/>
        <end position="430"/>
    </location>
</feature>
<evidence type="ECO:0000256" key="3">
    <source>
        <dbReference type="ARBA" id="ARBA00022737"/>
    </source>
</evidence>
<feature type="transmembrane region" description="Helical" evidence="6">
    <location>
        <begin position="342"/>
        <end position="363"/>
    </location>
</feature>
<evidence type="ECO:0000256" key="4">
    <source>
        <dbReference type="ARBA" id="ARBA00022989"/>
    </source>
</evidence>
<dbReference type="EMBL" id="JNBS01001928">
    <property type="protein sequence ID" value="OQR97171.1"/>
    <property type="molecule type" value="Genomic_DNA"/>
</dbReference>
<evidence type="ECO:0000256" key="6">
    <source>
        <dbReference type="SAM" id="Phobius"/>
    </source>
</evidence>
<dbReference type="AlphaFoldDB" id="A0A1V9ZGZ3"/>
<keyword evidence="5 6" id="KW-0472">Membrane</keyword>
<evidence type="ECO:0000313" key="8">
    <source>
        <dbReference type="EMBL" id="OQR97171.1"/>
    </source>
</evidence>
<accession>A0A1V9ZGZ3</accession>
<feature type="transmembrane region" description="Helical" evidence="6">
    <location>
        <begin position="242"/>
        <end position="262"/>
    </location>
</feature>
<dbReference type="InterPro" id="IPR013122">
    <property type="entry name" value="PKD1_2_channel"/>
</dbReference>
<dbReference type="Proteomes" id="UP000243217">
    <property type="component" value="Unassembled WGS sequence"/>
</dbReference>
<dbReference type="GO" id="GO:0005886">
    <property type="term" value="C:plasma membrane"/>
    <property type="evidence" value="ECO:0007669"/>
    <property type="project" value="TreeGrafter"/>
</dbReference>
<dbReference type="InterPro" id="IPR024862">
    <property type="entry name" value="TRPV"/>
</dbReference>
<feature type="transmembrane region" description="Helical" evidence="6">
    <location>
        <begin position="163"/>
        <end position="181"/>
    </location>
</feature>
<dbReference type="PANTHER" id="PTHR10582">
    <property type="entry name" value="TRANSIENT RECEPTOR POTENTIAL ION CHANNEL PROTEIN"/>
    <property type="match status" value="1"/>
</dbReference>
<evidence type="ECO:0000313" key="9">
    <source>
        <dbReference type="Proteomes" id="UP000243217"/>
    </source>
</evidence>
<feature type="transmembrane region" description="Helical" evidence="6">
    <location>
        <begin position="135"/>
        <end position="151"/>
    </location>
</feature>
<organism evidence="8 9">
    <name type="scientific">Thraustotheca clavata</name>
    <dbReference type="NCBI Taxonomy" id="74557"/>
    <lineage>
        <taxon>Eukaryota</taxon>
        <taxon>Sar</taxon>
        <taxon>Stramenopiles</taxon>
        <taxon>Oomycota</taxon>
        <taxon>Saprolegniomycetes</taxon>
        <taxon>Saprolegniales</taxon>
        <taxon>Achlyaceae</taxon>
        <taxon>Thraustotheca</taxon>
    </lineage>
</organism>
<keyword evidence="4 6" id="KW-1133">Transmembrane helix</keyword>
<feature type="domain" description="Polycystin cation channel PKD1/PKD2" evidence="7">
    <location>
        <begin position="309"/>
        <end position="433"/>
    </location>
</feature>
<protein>
    <recommendedName>
        <fullName evidence="7">Polycystin cation channel PKD1/PKD2 domain-containing protein</fullName>
    </recommendedName>
</protein>
<feature type="transmembrane region" description="Helical" evidence="6">
    <location>
        <begin position="370"/>
        <end position="390"/>
    </location>
</feature>
<evidence type="ECO:0000256" key="5">
    <source>
        <dbReference type="ARBA" id="ARBA00023136"/>
    </source>
</evidence>
<keyword evidence="3" id="KW-0677">Repeat</keyword>
<name>A0A1V9ZGZ3_9STRA</name>
<evidence type="ECO:0000259" key="7">
    <source>
        <dbReference type="Pfam" id="PF08016"/>
    </source>
</evidence>
<evidence type="ECO:0000256" key="2">
    <source>
        <dbReference type="ARBA" id="ARBA00022692"/>
    </source>
</evidence>
<keyword evidence="9" id="KW-1185">Reference proteome</keyword>
<feature type="transmembrane region" description="Helical" evidence="6">
    <location>
        <begin position="103"/>
        <end position="123"/>
    </location>
</feature>
<dbReference type="GO" id="GO:0098703">
    <property type="term" value="P:calcium ion import across plasma membrane"/>
    <property type="evidence" value="ECO:0007669"/>
    <property type="project" value="TreeGrafter"/>
</dbReference>
<comment type="subcellular location">
    <subcellularLocation>
        <location evidence="1">Membrane</location>
        <topology evidence="1">Multi-pass membrane protein</topology>
    </subcellularLocation>
</comment>
<comment type="caution">
    <text evidence="8">The sequence shown here is derived from an EMBL/GenBank/DDBJ whole genome shotgun (WGS) entry which is preliminary data.</text>
</comment>